<organism evidence="1 2">
    <name type="scientific">Lepraria finkii</name>
    <dbReference type="NCBI Taxonomy" id="1340010"/>
    <lineage>
        <taxon>Eukaryota</taxon>
        <taxon>Fungi</taxon>
        <taxon>Dikarya</taxon>
        <taxon>Ascomycota</taxon>
        <taxon>Pezizomycotina</taxon>
        <taxon>Lecanoromycetes</taxon>
        <taxon>OSLEUM clade</taxon>
        <taxon>Lecanoromycetidae</taxon>
        <taxon>Lecanorales</taxon>
        <taxon>Lecanorineae</taxon>
        <taxon>Stereocaulaceae</taxon>
        <taxon>Lepraria</taxon>
    </lineage>
</organism>
<dbReference type="Proteomes" id="UP001590951">
    <property type="component" value="Unassembled WGS sequence"/>
</dbReference>
<protein>
    <recommendedName>
        <fullName evidence="3">Secreted protein</fullName>
    </recommendedName>
</protein>
<name>A0ABR4B358_9LECA</name>
<sequence length="118" mass="13330">MYFRCSCIPPFLGIAAPNSAKEVAPAHVIRPRTAHIRLATPGEGTFLSTREGEARADHRGEECKNAEDREMRTIGFTHIRGIARATLIFEVHREQSCHFFWSDLLFENKGVSILFNCV</sequence>
<reference evidence="1 2" key="1">
    <citation type="submission" date="2024-09" db="EMBL/GenBank/DDBJ databases">
        <title>Rethinking Asexuality: The Enigmatic Case of Functional Sexual Genes in Lepraria (Stereocaulaceae).</title>
        <authorList>
            <person name="Doellman M."/>
            <person name="Sun Y."/>
            <person name="Barcenas-Pena A."/>
            <person name="Lumbsch H.T."/>
            <person name="Grewe F."/>
        </authorList>
    </citation>
    <scope>NUCLEOTIDE SEQUENCE [LARGE SCALE GENOMIC DNA]</scope>
    <source>
        <strain evidence="1 2">Grewe 0041</strain>
    </source>
</reference>
<evidence type="ECO:0000313" key="1">
    <source>
        <dbReference type="EMBL" id="KAL2051304.1"/>
    </source>
</evidence>
<dbReference type="EMBL" id="JBHFEH010000036">
    <property type="protein sequence ID" value="KAL2051304.1"/>
    <property type="molecule type" value="Genomic_DNA"/>
</dbReference>
<comment type="caution">
    <text evidence="1">The sequence shown here is derived from an EMBL/GenBank/DDBJ whole genome shotgun (WGS) entry which is preliminary data.</text>
</comment>
<evidence type="ECO:0008006" key="3">
    <source>
        <dbReference type="Google" id="ProtNLM"/>
    </source>
</evidence>
<evidence type="ECO:0000313" key="2">
    <source>
        <dbReference type="Proteomes" id="UP001590951"/>
    </source>
</evidence>
<gene>
    <name evidence="1" type="ORF">ABVK25_008356</name>
</gene>
<proteinExistence type="predicted"/>
<accession>A0ABR4B358</accession>
<keyword evidence="2" id="KW-1185">Reference proteome</keyword>